<evidence type="ECO:0000256" key="1">
    <source>
        <dbReference type="SAM" id="MobiDB-lite"/>
    </source>
</evidence>
<evidence type="ECO:0000313" key="2">
    <source>
        <dbReference type="EMBL" id="OWF39463.1"/>
    </source>
</evidence>
<keyword evidence="3" id="KW-1185">Reference proteome</keyword>
<name>A0A210PSJ5_MIZYE</name>
<reference evidence="2 3" key="1">
    <citation type="journal article" date="2017" name="Nat. Ecol. Evol.">
        <title>Scallop genome provides insights into evolution of bilaterian karyotype and development.</title>
        <authorList>
            <person name="Wang S."/>
            <person name="Zhang J."/>
            <person name="Jiao W."/>
            <person name="Li J."/>
            <person name="Xun X."/>
            <person name="Sun Y."/>
            <person name="Guo X."/>
            <person name="Huan P."/>
            <person name="Dong B."/>
            <person name="Zhang L."/>
            <person name="Hu X."/>
            <person name="Sun X."/>
            <person name="Wang J."/>
            <person name="Zhao C."/>
            <person name="Wang Y."/>
            <person name="Wang D."/>
            <person name="Huang X."/>
            <person name="Wang R."/>
            <person name="Lv J."/>
            <person name="Li Y."/>
            <person name="Zhang Z."/>
            <person name="Liu B."/>
            <person name="Lu W."/>
            <person name="Hui Y."/>
            <person name="Liang J."/>
            <person name="Zhou Z."/>
            <person name="Hou R."/>
            <person name="Li X."/>
            <person name="Liu Y."/>
            <person name="Li H."/>
            <person name="Ning X."/>
            <person name="Lin Y."/>
            <person name="Zhao L."/>
            <person name="Xing Q."/>
            <person name="Dou J."/>
            <person name="Li Y."/>
            <person name="Mao J."/>
            <person name="Guo H."/>
            <person name="Dou H."/>
            <person name="Li T."/>
            <person name="Mu C."/>
            <person name="Jiang W."/>
            <person name="Fu Q."/>
            <person name="Fu X."/>
            <person name="Miao Y."/>
            <person name="Liu J."/>
            <person name="Yu Q."/>
            <person name="Li R."/>
            <person name="Liao H."/>
            <person name="Li X."/>
            <person name="Kong Y."/>
            <person name="Jiang Z."/>
            <person name="Chourrout D."/>
            <person name="Li R."/>
            <person name="Bao Z."/>
        </authorList>
    </citation>
    <scope>NUCLEOTIDE SEQUENCE [LARGE SCALE GENOMIC DNA]</scope>
    <source>
        <strain evidence="2 3">PY_sf001</strain>
    </source>
</reference>
<gene>
    <name evidence="2" type="ORF">KP79_PYT19863</name>
</gene>
<sequence>MGSVLNSEWDGDEDLSCDAAPTMNPTPGELGGNQPAHDQESYNKIELIKKLHKFEDVGDVLMLCSKEDNEDAGKYCKYLRTLQMRGGPGQSGVNVKA</sequence>
<organism evidence="2 3">
    <name type="scientific">Mizuhopecten yessoensis</name>
    <name type="common">Japanese scallop</name>
    <name type="synonym">Patinopecten yessoensis</name>
    <dbReference type="NCBI Taxonomy" id="6573"/>
    <lineage>
        <taxon>Eukaryota</taxon>
        <taxon>Metazoa</taxon>
        <taxon>Spiralia</taxon>
        <taxon>Lophotrochozoa</taxon>
        <taxon>Mollusca</taxon>
        <taxon>Bivalvia</taxon>
        <taxon>Autobranchia</taxon>
        <taxon>Pteriomorphia</taxon>
        <taxon>Pectinida</taxon>
        <taxon>Pectinoidea</taxon>
        <taxon>Pectinidae</taxon>
        <taxon>Mizuhopecten</taxon>
    </lineage>
</organism>
<feature type="region of interest" description="Disordered" evidence="1">
    <location>
        <begin position="1"/>
        <end position="41"/>
    </location>
</feature>
<protein>
    <submittedName>
        <fullName evidence="2">Uncharacterized protein</fullName>
    </submittedName>
</protein>
<comment type="caution">
    <text evidence="2">The sequence shown here is derived from an EMBL/GenBank/DDBJ whole genome shotgun (WGS) entry which is preliminary data.</text>
</comment>
<dbReference type="EMBL" id="NEDP02005525">
    <property type="protein sequence ID" value="OWF39463.1"/>
    <property type="molecule type" value="Genomic_DNA"/>
</dbReference>
<dbReference type="AlphaFoldDB" id="A0A210PSJ5"/>
<dbReference type="Proteomes" id="UP000242188">
    <property type="component" value="Unassembled WGS sequence"/>
</dbReference>
<dbReference type="OrthoDB" id="10565784at2759"/>
<proteinExistence type="predicted"/>
<accession>A0A210PSJ5</accession>
<evidence type="ECO:0000313" key="3">
    <source>
        <dbReference type="Proteomes" id="UP000242188"/>
    </source>
</evidence>